<evidence type="ECO:0000256" key="1">
    <source>
        <dbReference type="ARBA" id="ARBA00004477"/>
    </source>
</evidence>
<dbReference type="GO" id="GO:0005789">
    <property type="term" value="C:endoplasmic reticulum membrane"/>
    <property type="evidence" value="ECO:0007669"/>
    <property type="project" value="UniProtKB-SubCell"/>
</dbReference>
<name>A0A1E7FET2_9STRA</name>
<protein>
    <recommendedName>
        <fullName evidence="10">intramembrane prenyl-peptidase Rce1</fullName>
        <ecNumber evidence="10">3.4.26.1</ecNumber>
    </recommendedName>
</protein>
<dbReference type="Pfam" id="PF02517">
    <property type="entry name" value="Rce1-like"/>
    <property type="match status" value="1"/>
</dbReference>
<keyword evidence="8 11" id="KW-0472">Membrane</keyword>
<dbReference type="GO" id="GO:0071586">
    <property type="term" value="P:CAAX-box protein processing"/>
    <property type="evidence" value="ECO:0007669"/>
    <property type="project" value="InterPro"/>
</dbReference>
<keyword evidence="3" id="KW-0645">Protease</keyword>
<feature type="transmembrane region" description="Helical" evidence="11">
    <location>
        <begin position="31"/>
        <end position="50"/>
    </location>
</feature>
<evidence type="ECO:0000256" key="9">
    <source>
        <dbReference type="ARBA" id="ARBA00047280"/>
    </source>
</evidence>
<feature type="domain" description="CAAX prenyl protease 2/Lysostaphin resistance protein A-like" evidence="12">
    <location>
        <begin position="3"/>
        <end position="103"/>
    </location>
</feature>
<dbReference type="PANTHER" id="PTHR13046">
    <property type="entry name" value="PROTEASE U48 CAAX PRENYL PROTEASE RCE1"/>
    <property type="match status" value="1"/>
</dbReference>
<proteinExistence type="inferred from homology"/>
<evidence type="ECO:0000313" key="14">
    <source>
        <dbReference type="Proteomes" id="UP000095751"/>
    </source>
</evidence>
<dbReference type="KEGG" id="fcy:FRACYDRAFT_165906"/>
<accession>A0A1E7FET2</accession>
<keyword evidence="5" id="KW-0378">Hydrolase</keyword>
<evidence type="ECO:0000256" key="11">
    <source>
        <dbReference type="SAM" id="Phobius"/>
    </source>
</evidence>
<reference evidence="13 14" key="1">
    <citation type="submission" date="2016-09" db="EMBL/GenBank/DDBJ databases">
        <title>Extensive genetic diversity and differential bi-allelic expression allows diatom success in the polar Southern Ocean.</title>
        <authorList>
            <consortium name="DOE Joint Genome Institute"/>
            <person name="Mock T."/>
            <person name="Otillar R.P."/>
            <person name="Strauss J."/>
            <person name="Dupont C."/>
            <person name="Frickenhaus S."/>
            <person name="Maumus F."/>
            <person name="Mcmullan M."/>
            <person name="Sanges R."/>
            <person name="Schmutz J."/>
            <person name="Toseland A."/>
            <person name="Valas R."/>
            <person name="Veluchamy A."/>
            <person name="Ward B.J."/>
            <person name="Allen A."/>
            <person name="Barry K."/>
            <person name="Falciatore A."/>
            <person name="Ferrante M."/>
            <person name="Fortunato A.E."/>
            <person name="Gloeckner G."/>
            <person name="Gruber A."/>
            <person name="Hipkin R."/>
            <person name="Janech M."/>
            <person name="Kroth P."/>
            <person name="Leese F."/>
            <person name="Lindquist E."/>
            <person name="Lyon B.R."/>
            <person name="Martin J."/>
            <person name="Mayer C."/>
            <person name="Parker M."/>
            <person name="Quesneville H."/>
            <person name="Raymond J."/>
            <person name="Uhlig C."/>
            <person name="Valentin K.U."/>
            <person name="Worden A.Z."/>
            <person name="Armbrust E.V."/>
            <person name="Bowler C."/>
            <person name="Green B."/>
            <person name="Moulton V."/>
            <person name="Van Oosterhout C."/>
            <person name="Grigoriev I."/>
        </authorList>
    </citation>
    <scope>NUCLEOTIDE SEQUENCE [LARGE SCALE GENOMIC DNA]</scope>
    <source>
        <strain evidence="13 14">CCMP1102</strain>
    </source>
</reference>
<dbReference type="EC" id="3.4.26.1" evidence="10"/>
<dbReference type="AlphaFoldDB" id="A0A1E7FET2"/>
<dbReference type="PANTHER" id="PTHR13046:SF0">
    <property type="entry name" value="CAAX PRENYL PROTEASE 2"/>
    <property type="match status" value="1"/>
</dbReference>
<evidence type="ECO:0000313" key="13">
    <source>
        <dbReference type="EMBL" id="OEU16692.1"/>
    </source>
</evidence>
<evidence type="ECO:0000256" key="5">
    <source>
        <dbReference type="ARBA" id="ARBA00022801"/>
    </source>
</evidence>
<dbReference type="EMBL" id="KV784358">
    <property type="protein sequence ID" value="OEU16692.1"/>
    <property type="molecule type" value="Genomic_DNA"/>
</dbReference>
<evidence type="ECO:0000256" key="10">
    <source>
        <dbReference type="ARBA" id="ARBA00049729"/>
    </source>
</evidence>
<evidence type="ECO:0000256" key="2">
    <source>
        <dbReference type="ARBA" id="ARBA00006897"/>
    </source>
</evidence>
<keyword evidence="4 11" id="KW-0812">Transmembrane</keyword>
<evidence type="ECO:0000256" key="7">
    <source>
        <dbReference type="ARBA" id="ARBA00022989"/>
    </source>
</evidence>
<evidence type="ECO:0000256" key="8">
    <source>
        <dbReference type="ARBA" id="ARBA00023136"/>
    </source>
</evidence>
<keyword evidence="7 11" id="KW-1133">Transmembrane helix</keyword>
<dbReference type="Proteomes" id="UP000095751">
    <property type="component" value="Unassembled WGS sequence"/>
</dbReference>
<dbReference type="InParanoid" id="A0A1E7FET2"/>
<evidence type="ECO:0000259" key="12">
    <source>
        <dbReference type="Pfam" id="PF02517"/>
    </source>
</evidence>
<comment type="subcellular location">
    <subcellularLocation>
        <location evidence="1">Endoplasmic reticulum membrane</location>
        <topology evidence="1">Multi-pass membrane protein</topology>
    </subcellularLocation>
</comment>
<sequence length="108" mass="11993">MRNYIVAPLTEEIVFRGCMVPPLLASGMSTLKVSLIAPLFFGIAHVHHAMTRISKGERVSSVVLITIFQFLYTSLFGSYVSYAFIRSGSIIAVTFSHSYCNWMGLPDL</sequence>
<comment type="catalytic activity">
    <reaction evidence="9">
        <text>Hydrolyzes the peptide bond -P2-(S-farnesyl or geranylgeranyl)C-P1'-P2'-P3'-COOH where P1' and P2' are amino acids with aliphatic sidechains and P3' is any C-terminal residue.</text>
        <dbReference type="EC" id="3.4.26.1"/>
    </reaction>
</comment>
<keyword evidence="6" id="KW-0256">Endoplasmic reticulum</keyword>
<evidence type="ECO:0000256" key="3">
    <source>
        <dbReference type="ARBA" id="ARBA00022670"/>
    </source>
</evidence>
<dbReference type="InterPro" id="IPR003675">
    <property type="entry name" value="Rce1/LyrA-like_dom"/>
</dbReference>
<feature type="non-terminal residue" evidence="13">
    <location>
        <position position="108"/>
    </location>
</feature>
<organism evidence="13 14">
    <name type="scientific">Fragilariopsis cylindrus CCMP1102</name>
    <dbReference type="NCBI Taxonomy" id="635003"/>
    <lineage>
        <taxon>Eukaryota</taxon>
        <taxon>Sar</taxon>
        <taxon>Stramenopiles</taxon>
        <taxon>Ochrophyta</taxon>
        <taxon>Bacillariophyta</taxon>
        <taxon>Bacillariophyceae</taxon>
        <taxon>Bacillariophycidae</taxon>
        <taxon>Bacillariales</taxon>
        <taxon>Bacillariaceae</taxon>
        <taxon>Fragilariopsis</taxon>
    </lineage>
</organism>
<dbReference type="InterPro" id="IPR039731">
    <property type="entry name" value="Rce1"/>
</dbReference>
<dbReference type="GO" id="GO:0004222">
    <property type="term" value="F:metalloendopeptidase activity"/>
    <property type="evidence" value="ECO:0007669"/>
    <property type="project" value="InterPro"/>
</dbReference>
<evidence type="ECO:0000256" key="6">
    <source>
        <dbReference type="ARBA" id="ARBA00022824"/>
    </source>
</evidence>
<feature type="transmembrane region" description="Helical" evidence="11">
    <location>
        <begin position="62"/>
        <end position="85"/>
    </location>
</feature>
<dbReference type="OrthoDB" id="271604at2759"/>
<keyword evidence="14" id="KW-1185">Reference proteome</keyword>
<comment type="similarity">
    <text evidence="2">Belongs to the peptidase U48 family.</text>
</comment>
<evidence type="ECO:0000256" key="4">
    <source>
        <dbReference type="ARBA" id="ARBA00022692"/>
    </source>
</evidence>
<gene>
    <name evidence="13" type="ORF">FRACYDRAFT_165906</name>
</gene>